<dbReference type="OrthoDB" id="249177at2"/>
<sequence length="317" mass="35083" precursor="true">MARFYRIAKRPLTFSVVALLLACCCGPAHAQVAVAEPNTAIETPPPVSPTAVTPKKEENSDPIEFARVSKEGERPLALQTAVATYAKPGDTDGVTVTLIGAVHIADPEYYQKLNQLFSTFDALLYEMVSDPDAGVPLPEERGASPVSTIQVGMKDALDMTFQLDEVDYQAKNFVHADMSPKEFFDSMNSRKEGVLKMLLRSMGASIAMQSSGKSNDMELLAAMVSGDTLRARRAFAEQMEQMDWQMAALSGEDGKSTLITERNAKAFQILDREIKAGKKKIGIFYGAGHLKDMDQRLREDYRMKRTETTWLDAWKLN</sequence>
<feature type="region of interest" description="Disordered" evidence="1">
    <location>
        <begin position="40"/>
        <end position="60"/>
    </location>
</feature>
<dbReference type="RefSeq" id="WP_145082797.1">
    <property type="nucleotide sequence ID" value="NZ_CP036298.1"/>
</dbReference>
<organism evidence="3 4">
    <name type="scientific">Aureliella helgolandensis</name>
    <dbReference type="NCBI Taxonomy" id="2527968"/>
    <lineage>
        <taxon>Bacteria</taxon>
        <taxon>Pseudomonadati</taxon>
        <taxon>Planctomycetota</taxon>
        <taxon>Planctomycetia</taxon>
        <taxon>Pirellulales</taxon>
        <taxon>Pirellulaceae</taxon>
        <taxon>Aureliella</taxon>
    </lineage>
</organism>
<evidence type="ECO:0000313" key="4">
    <source>
        <dbReference type="Proteomes" id="UP000318017"/>
    </source>
</evidence>
<evidence type="ECO:0000256" key="2">
    <source>
        <dbReference type="SAM" id="SignalP"/>
    </source>
</evidence>
<dbReference type="PROSITE" id="PS51257">
    <property type="entry name" value="PROKAR_LIPOPROTEIN"/>
    <property type="match status" value="1"/>
</dbReference>
<evidence type="ECO:0008006" key="5">
    <source>
        <dbReference type="Google" id="ProtNLM"/>
    </source>
</evidence>
<gene>
    <name evidence="3" type="ORF">Q31a_49540</name>
</gene>
<dbReference type="EMBL" id="CP036298">
    <property type="protein sequence ID" value="QDV26580.1"/>
    <property type="molecule type" value="Genomic_DNA"/>
</dbReference>
<feature type="chain" id="PRO_5021784088" description="TraB family protein" evidence="2">
    <location>
        <begin position="31"/>
        <end position="317"/>
    </location>
</feature>
<feature type="signal peptide" evidence="2">
    <location>
        <begin position="1"/>
        <end position="30"/>
    </location>
</feature>
<evidence type="ECO:0000313" key="3">
    <source>
        <dbReference type="EMBL" id="QDV26580.1"/>
    </source>
</evidence>
<proteinExistence type="predicted"/>
<protein>
    <recommendedName>
        <fullName evidence="5">TraB family protein</fullName>
    </recommendedName>
</protein>
<evidence type="ECO:0000256" key="1">
    <source>
        <dbReference type="SAM" id="MobiDB-lite"/>
    </source>
</evidence>
<accession>A0A518GDF5</accession>
<dbReference type="PANTHER" id="PTHR35757:SF1">
    <property type="entry name" value="THERMOSOME SUBUNIT GAMMA"/>
    <property type="match status" value="1"/>
</dbReference>
<name>A0A518GDF5_9BACT</name>
<reference evidence="3 4" key="1">
    <citation type="submission" date="2019-02" db="EMBL/GenBank/DDBJ databases">
        <title>Deep-cultivation of Planctomycetes and their phenomic and genomic characterization uncovers novel biology.</title>
        <authorList>
            <person name="Wiegand S."/>
            <person name="Jogler M."/>
            <person name="Boedeker C."/>
            <person name="Pinto D."/>
            <person name="Vollmers J."/>
            <person name="Rivas-Marin E."/>
            <person name="Kohn T."/>
            <person name="Peeters S.H."/>
            <person name="Heuer A."/>
            <person name="Rast P."/>
            <person name="Oberbeckmann S."/>
            <person name="Bunk B."/>
            <person name="Jeske O."/>
            <person name="Meyerdierks A."/>
            <person name="Storesund J.E."/>
            <person name="Kallscheuer N."/>
            <person name="Luecker S."/>
            <person name="Lage O.M."/>
            <person name="Pohl T."/>
            <person name="Merkel B.J."/>
            <person name="Hornburger P."/>
            <person name="Mueller R.-W."/>
            <person name="Bruemmer F."/>
            <person name="Labrenz M."/>
            <person name="Spormann A.M."/>
            <person name="Op den Camp H."/>
            <person name="Overmann J."/>
            <person name="Amann R."/>
            <person name="Jetten M.S.M."/>
            <person name="Mascher T."/>
            <person name="Medema M.H."/>
            <person name="Devos D.P."/>
            <person name="Kaster A.-K."/>
            <person name="Ovreas L."/>
            <person name="Rohde M."/>
            <person name="Galperin M.Y."/>
            <person name="Jogler C."/>
        </authorList>
    </citation>
    <scope>NUCLEOTIDE SEQUENCE [LARGE SCALE GENOMIC DNA]</scope>
    <source>
        <strain evidence="3 4">Q31a</strain>
    </source>
</reference>
<keyword evidence="4" id="KW-1185">Reference proteome</keyword>
<dbReference type="AlphaFoldDB" id="A0A518GDF5"/>
<dbReference type="KEGG" id="ahel:Q31a_49540"/>
<dbReference type="Proteomes" id="UP000318017">
    <property type="component" value="Chromosome"/>
</dbReference>
<dbReference type="PANTHER" id="PTHR35757">
    <property type="entry name" value="THERMOSOME SUBUNIT GAMMA"/>
    <property type="match status" value="1"/>
</dbReference>
<keyword evidence="2" id="KW-0732">Signal</keyword>